<dbReference type="GO" id="GO:0006097">
    <property type="term" value="P:glyoxylate cycle"/>
    <property type="evidence" value="ECO:0007669"/>
    <property type="project" value="UniProtKB-KW"/>
</dbReference>
<reference evidence="20" key="1">
    <citation type="journal article" date="2019" name="PLoS Negl. Trop. Dis.">
        <title>Revisiting the worldwide diversity of Leptospira species in the environment.</title>
        <authorList>
            <person name="Vincent A.T."/>
            <person name="Schiettekatte O."/>
            <person name="Bourhy P."/>
            <person name="Veyrier F.J."/>
            <person name="Picardeau M."/>
        </authorList>
    </citation>
    <scope>NUCLEOTIDE SEQUENCE [LARGE SCALE GENOMIC DNA]</scope>
    <source>
        <strain evidence="20">201702454</strain>
    </source>
</reference>
<evidence type="ECO:0000256" key="1">
    <source>
        <dbReference type="ARBA" id="ARBA00001936"/>
    </source>
</evidence>
<evidence type="ECO:0000256" key="17">
    <source>
        <dbReference type="ARBA" id="ARBA00031098"/>
    </source>
</evidence>
<proteinExistence type="inferred from homology"/>
<dbReference type="SMART" id="SM01329">
    <property type="entry name" value="Iso_dh"/>
    <property type="match status" value="1"/>
</dbReference>
<evidence type="ECO:0000256" key="5">
    <source>
        <dbReference type="ARBA" id="ARBA00013013"/>
    </source>
</evidence>
<dbReference type="NCBIfam" id="TIGR02924">
    <property type="entry name" value="ICDH_alpha"/>
    <property type="match status" value="1"/>
</dbReference>
<dbReference type="Gene3D" id="3.40.718.10">
    <property type="entry name" value="Isopropylmalate Dehydrogenase"/>
    <property type="match status" value="1"/>
</dbReference>
<dbReference type="InterPro" id="IPR014273">
    <property type="entry name" value="Isocitrate_DH_bac-typ"/>
</dbReference>
<evidence type="ECO:0000256" key="3">
    <source>
        <dbReference type="ARBA" id="ARBA00007769"/>
    </source>
</evidence>
<dbReference type="InterPro" id="IPR046997">
    <property type="entry name" value="Isocitrate_DH_TT1725_C_sf"/>
</dbReference>
<evidence type="ECO:0000313" key="21">
    <source>
        <dbReference type="Proteomes" id="UP000297609"/>
    </source>
</evidence>
<gene>
    <name evidence="20" type="ORF">EHQ59_14160</name>
</gene>
<dbReference type="SUPFAM" id="SSF53659">
    <property type="entry name" value="Isocitrate/Isopropylmalate dehydrogenase-like"/>
    <property type="match status" value="1"/>
</dbReference>
<comment type="cofactor">
    <cofactor evidence="1">
        <name>Mn(2+)</name>
        <dbReference type="ChEBI" id="CHEBI:29035"/>
    </cofactor>
</comment>
<comment type="similarity">
    <text evidence="3">Belongs to the isocitrate and isopropylmalate dehydrogenases family.</text>
</comment>
<dbReference type="NCBIfam" id="NF006673">
    <property type="entry name" value="PRK09222.1"/>
    <property type="match status" value="1"/>
</dbReference>
<keyword evidence="10" id="KW-0460">Magnesium</keyword>
<evidence type="ECO:0000256" key="7">
    <source>
        <dbReference type="ARBA" id="ARBA00022435"/>
    </source>
</evidence>
<dbReference type="GO" id="GO:0006102">
    <property type="term" value="P:isocitrate metabolic process"/>
    <property type="evidence" value="ECO:0007669"/>
    <property type="project" value="TreeGrafter"/>
</dbReference>
<dbReference type="EC" id="1.1.1.42" evidence="5"/>
<evidence type="ECO:0000256" key="13">
    <source>
        <dbReference type="ARBA" id="ARBA00023211"/>
    </source>
</evidence>
<evidence type="ECO:0000256" key="11">
    <source>
        <dbReference type="ARBA" id="ARBA00022857"/>
    </source>
</evidence>
<comment type="cofactor">
    <cofactor evidence="2">
        <name>Mg(2+)</name>
        <dbReference type="ChEBI" id="CHEBI:18420"/>
    </cofactor>
</comment>
<dbReference type="InterPro" id="IPR024084">
    <property type="entry name" value="IsoPropMal-DH-like_dom"/>
</dbReference>
<dbReference type="GO" id="GO:0006099">
    <property type="term" value="P:tricarboxylic acid cycle"/>
    <property type="evidence" value="ECO:0007669"/>
    <property type="project" value="UniProtKB-KW"/>
</dbReference>
<evidence type="ECO:0000256" key="4">
    <source>
        <dbReference type="ARBA" id="ARBA00011738"/>
    </source>
</evidence>
<keyword evidence="13" id="KW-0464">Manganese</keyword>
<organism evidence="20 21">
    <name type="scientific">Leptospira kemamanensis</name>
    <dbReference type="NCBI Taxonomy" id="2484942"/>
    <lineage>
        <taxon>Bacteria</taxon>
        <taxon>Pseudomonadati</taxon>
        <taxon>Spirochaetota</taxon>
        <taxon>Spirochaetia</taxon>
        <taxon>Leptospirales</taxon>
        <taxon>Leptospiraceae</taxon>
        <taxon>Leptospira</taxon>
    </lineage>
</organism>
<dbReference type="InterPro" id="IPR040978">
    <property type="entry name" value="Isocitrate_DH_TT1725_C"/>
</dbReference>
<accession>A0A4V3JPX0</accession>
<dbReference type="OrthoDB" id="9806254at2"/>
<evidence type="ECO:0000256" key="10">
    <source>
        <dbReference type="ARBA" id="ARBA00022842"/>
    </source>
</evidence>
<keyword evidence="21" id="KW-1185">Reference proteome</keyword>
<keyword evidence="8" id="KW-0816">Tricarboxylic acid cycle</keyword>
<evidence type="ECO:0000256" key="8">
    <source>
        <dbReference type="ARBA" id="ARBA00022532"/>
    </source>
</evidence>
<comment type="function">
    <text evidence="18">Catalyzes the oxidative decarboxylation of isocitrate to 2-oxoglutarate and carbon dioxide with the concomitant reduction of NADP(+).</text>
</comment>
<sequence>MPTNTKAKETLTPVDENREVVVTLIKGDGIGPEIIDQTIRILDEAKSGIQFETIEAGSSVYLSGVLSGISENAWDTIRKYPTILKGPITTPRGKGYKSLNVTIRKTLGLYANVRPAKTYDPFIKTNHPGTDIVIIRENEEDTYAGIEHRQTREVTQCLKLITVPGTEKIVRYAFEFARSNGRKKITCMVKDNIMKFTDGMFANIFQTIAKEYPEIEAESMIIDIGAALLANRPQKFDVILAPNLYGDILSDIAAEVTGSVGMCGSANIGDFVSMFEAVHGSAPDIAGKNIANPTAVIKATVMMLTHLGKPGKAKLIRNAVLKTLEDGYRTADIFQNEKNTKLVGTKEYTDAILDRLGQNPTVLTASELVKPKSFTLSLSNQKEKKELVGVDIFLDIPEDRDPDVLGKNLESVTKEFLHLKMITNRGVKVYPKGQKETFLTDHFRCRFVSPNGGNIKHKDITAILTILESKGYDSIKTENLYEFDGVPGYSLGQGE</sequence>
<dbReference type="Pfam" id="PF18324">
    <property type="entry name" value="Isocitrate_DH_C_bact"/>
    <property type="match status" value="1"/>
</dbReference>
<dbReference type="PROSITE" id="PS00470">
    <property type="entry name" value="IDH_IMDH"/>
    <property type="match status" value="1"/>
</dbReference>
<dbReference type="GO" id="GO:0004450">
    <property type="term" value="F:isocitrate dehydrogenase (NADP+) activity"/>
    <property type="evidence" value="ECO:0007669"/>
    <property type="project" value="UniProtKB-EC"/>
</dbReference>
<keyword evidence="12 20" id="KW-0560">Oxidoreductase</keyword>
<comment type="subunit">
    <text evidence="4">Homodimer.</text>
</comment>
<dbReference type="GO" id="GO:0000287">
    <property type="term" value="F:magnesium ion binding"/>
    <property type="evidence" value="ECO:0007669"/>
    <property type="project" value="InterPro"/>
</dbReference>
<dbReference type="GO" id="GO:0051287">
    <property type="term" value="F:NAD binding"/>
    <property type="evidence" value="ECO:0007669"/>
    <property type="project" value="InterPro"/>
</dbReference>
<dbReference type="GO" id="GO:0004449">
    <property type="term" value="F:isocitrate dehydrogenase (NAD+) activity"/>
    <property type="evidence" value="ECO:0007669"/>
    <property type="project" value="TreeGrafter"/>
</dbReference>
<protein>
    <recommendedName>
        <fullName evidence="6">Isocitrate dehydrogenase [NADP]</fullName>
        <ecNumber evidence="5">1.1.1.42</ecNumber>
    </recommendedName>
    <alternativeName>
        <fullName evidence="15">IDP</fullName>
    </alternativeName>
    <alternativeName>
        <fullName evidence="16">NADP(+)-specific ICDH</fullName>
    </alternativeName>
    <alternativeName>
        <fullName evidence="17">Oxalosuccinate decarboxylase</fullName>
    </alternativeName>
</protein>
<evidence type="ECO:0000256" key="12">
    <source>
        <dbReference type="ARBA" id="ARBA00023002"/>
    </source>
</evidence>
<keyword evidence="11" id="KW-0521">NADP</keyword>
<dbReference type="Pfam" id="PF00180">
    <property type="entry name" value="Iso_dh"/>
    <property type="match status" value="1"/>
</dbReference>
<dbReference type="Gene3D" id="3.30.70.1570">
    <property type="match status" value="1"/>
</dbReference>
<keyword evidence="9" id="KW-0479">Metal-binding</keyword>
<evidence type="ECO:0000256" key="16">
    <source>
        <dbReference type="ARBA" id="ARBA00029990"/>
    </source>
</evidence>
<evidence type="ECO:0000256" key="2">
    <source>
        <dbReference type="ARBA" id="ARBA00001946"/>
    </source>
</evidence>
<evidence type="ECO:0000259" key="19">
    <source>
        <dbReference type="SMART" id="SM01329"/>
    </source>
</evidence>
<dbReference type="EMBL" id="RQGG01000039">
    <property type="protein sequence ID" value="TGL49739.1"/>
    <property type="molecule type" value="Genomic_DNA"/>
</dbReference>
<dbReference type="RefSeq" id="WP_135620301.1">
    <property type="nucleotide sequence ID" value="NZ_RQGG01000039.1"/>
</dbReference>
<dbReference type="InterPro" id="IPR019818">
    <property type="entry name" value="IsoCit/isopropylmalate_DH_CS"/>
</dbReference>
<feature type="domain" description="Isopropylmalate dehydrogenase-like" evidence="19">
    <location>
        <begin position="21"/>
        <end position="352"/>
    </location>
</feature>
<name>A0A4V3JPX0_9LEPT</name>
<keyword evidence="7" id="KW-0329">Glyoxylate bypass</keyword>
<evidence type="ECO:0000256" key="18">
    <source>
        <dbReference type="ARBA" id="ARBA00046127"/>
    </source>
</evidence>
<comment type="caution">
    <text evidence="20">The sequence shown here is derived from an EMBL/GenBank/DDBJ whole genome shotgun (WGS) entry which is preliminary data.</text>
</comment>
<dbReference type="PANTHER" id="PTHR11835:SF43">
    <property type="entry name" value="ISOPROPYLMALATE DEHYDROGENASE-LIKE DOMAIN-CONTAINING PROTEIN"/>
    <property type="match status" value="1"/>
</dbReference>
<dbReference type="Proteomes" id="UP000297609">
    <property type="component" value="Unassembled WGS sequence"/>
</dbReference>
<evidence type="ECO:0000313" key="20">
    <source>
        <dbReference type="EMBL" id="TGL49739.1"/>
    </source>
</evidence>
<evidence type="ECO:0000256" key="6">
    <source>
        <dbReference type="ARBA" id="ARBA00019562"/>
    </source>
</evidence>
<evidence type="ECO:0000256" key="14">
    <source>
        <dbReference type="ARBA" id="ARBA00023554"/>
    </source>
</evidence>
<dbReference type="AlphaFoldDB" id="A0A4V3JPX0"/>
<evidence type="ECO:0000256" key="15">
    <source>
        <dbReference type="ARBA" id="ARBA00029765"/>
    </source>
</evidence>
<evidence type="ECO:0000256" key="9">
    <source>
        <dbReference type="ARBA" id="ARBA00022723"/>
    </source>
</evidence>
<dbReference type="PANTHER" id="PTHR11835">
    <property type="entry name" value="DECARBOXYLATING DEHYDROGENASES-ISOCITRATE, ISOPROPYLMALATE, TARTRATE"/>
    <property type="match status" value="1"/>
</dbReference>
<comment type="catalytic activity">
    <reaction evidence="14">
        <text>D-threo-isocitrate + NADP(+) = 2-oxoglutarate + CO2 + NADPH</text>
        <dbReference type="Rhea" id="RHEA:19629"/>
        <dbReference type="ChEBI" id="CHEBI:15562"/>
        <dbReference type="ChEBI" id="CHEBI:16526"/>
        <dbReference type="ChEBI" id="CHEBI:16810"/>
        <dbReference type="ChEBI" id="CHEBI:57783"/>
        <dbReference type="ChEBI" id="CHEBI:58349"/>
        <dbReference type="EC" id="1.1.1.42"/>
    </reaction>
</comment>